<dbReference type="PANTHER" id="PTHR32438">
    <property type="entry name" value="4-ALPHA-GLUCANOTRANSFERASE DPE1, CHLOROPLASTIC/AMYLOPLASTIC"/>
    <property type="match status" value="1"/>
</dbReference>
<dbReference type="InterPro" id="IPR017853">
    <property type="entry name" value="GH"/>
</dbReference>
<keyword evidence="6 10" id="KW-0808">Transferase</keyword>
<evidence type="ECO:0000256" key="8">
    <source>
        <dbReference type="ARBA" id="ARBA00031423"/>
    </source>
</evidence>
<evidence type="ECO:0000256" key="5">
    <source>
        <dbReference type="ARBA" id="ARBA00022676"/>
    </source>
</evidence>
<evidence type="ECO:0000256" key="6">
    <source>
        <dbReference type="ARBA" id="ARBA00022679"/>
    </source>
</evidence>
<evidence type="ECO:0000256" key="7">
    <source>
        <dbReference type="ARBA" id="ARBA00023277"/>
    </source>
</evidence>
<dbReference type="Gene3D" id="3.20.20.80">
    <property type="entry name" value="Glycosidases"/>
    <property type="match status" value="1"/>
</dbReference>
<dbReference type="GO" id="GO:0004134">
    <property type="term" value="F:4-alpha-glucanotransferase activity"/>
    <property type="evidence" value="ECO:0007669"/>
    <property type="project" value="UniProtKB-EC"/>
</dbReference>
<protein>
    <recommendedName>
        <fullName evidence="4 10">4-alpha-glucanotransferase</fullName>
        <ecNumber evidence="3 10">2.4.1.25</ecNumber>
    </recommendedName>
    <alternativeName>
        <fullName evidence="8 10">Amylomaltase</fullName>
    </alternativeName>
    <alternativeName>
        <fullName evidence="9 10">Disproportionating enzyme</fullName>
    </alternativeName>
</protein>
<evidence type="ECO:0000256" key="1">
    <source>
        <dbReference type="ARBA" id="ARBA00000439"/>
    </source>
</evidence>
<dbReference type="NCBIfam" id="NF011080">
    <property type="entry name" value="PRK14508.1-3"/>
    <property type="match status" value="1"/>
</dbReference>
<dbReference type="RefSeq" id="WP_154532067.1">
    <property type="nucleotide sequence ID" value="NZ_JAQXTV010000078.1"/>
</dbReference>
<keyword evidence="7 10" id="KW-0119">Carbohydrate metabolism</keyword>
<dbReference type="EMBL" id="VULX01000024">
    <property type="protein sequence ID" value="MSR92171.1"/>
    <property type="molecule type" value="Genomic_DNA"/>
</dbReference>
<dbReference type="InterPro" id="IPR003385">
    <property type="entry name" value="Glyco_hydro_77"/>
</dbReference>
<evidence type="ECO:0000313" key="12">
    <source>
        <dbReference type="Proteomes" id="UP000460287"/>
    </source>
</evidence>
<evidence type="ECO:0000256" key="2">
    <source>
        <dbReference type="ARBA" id="ARBA00005684"/>
    </source>
</evidence>
<proteinExistence type="inferred from homology"/>
<dbReference type="AlphaFoldDB" id="A0A7X2MZW7"/>
<reference evidence="11 12" key="1">
    <citation type="submission" date="2019-08" db="EMBL/GenBank/DDBJ databases">
        <title>In-depth cultivation of the pig gut microbiome towards novel bacterial diversity and tailored functional studies.</title>
        <authorList>
            <person name="Wylensek D."/>
            <person name="Hitch T.C.A."/>
            <person name="Clavel T."/>
        </authorList>
    </citation>
    <scope>NUCLEOTIDE SEQUENCE [LARGE SCALE GENOMIC DNA]</scope>
    <source>
        <strain evidence="11 12">WCA-383-APC-5B</strain>
    </source>
</reference>
<organism evidence="11 12">
    <name type="scientific">Inconstantimicrobium porci</name>
    <dbReference type="NCBI Taxonomy" id="2652291"/>
    <lineage>
        <taxon>Bacteria</taxon>
        <taxon>Bacillati</taxon>
        <taxon>Bacillota</taxon>
        <taxon>Clostridia</taxon>
        <taxon>Eubacteriales</taxon>
        <taxon>Clostridiaceae</taxon>
        <taxon>Inconstantimicrobium</taxon>
    </lineage>
</organism>
<sequence length="495" mass="57726">MNRGSGILMHIASLPGNYGIGTFGKEAYEFADFLKKAGQKYWQILPLGQTSYGDSPYQSFSAFAGNPYFIDFDILAEEGLLSKKDYEEIFWGDNKEKIDYSLIFTEKMKVLRKAYENGKEKNVDELKAFKQEQSFWLDDYALYMAIKGTFELKSWKEWDDDIKRREPEAVKRYKDQLSDEIEYWCFLQYHFFKQWNKLKKYVNDQGIEIIGDIPIYVAEDSADCWANPDAFLFDKKTLDTIRVAGCPPDAFSDDGQLWGNPIYDWEYLEDTNYEWWVSRVRESLKLYDVLRIDHFRGFESYWSIPAGDDTAKNGKWVKGPANKLFDTIKKELGEINVIAEDLGFMTDEVREFRKCTGFPGMKVLQFGFGSSDSPDLPHNYEESNCIVYTGTHDNETVRGWLENPVNREAAKYAKKYCSLTKKEGYNWGFIRTVWSSIGKTSIALMQDFLNLNNEARMNTPSTLGGNWQWRMKDDVLTDRLANRIYHLTKTYGRCK</sequence>
<dbReference type="SUPFAM" id="SSF51445">
    <property type="entry name" value="(Trans)glycosidases"/>
    <property type="match status" value="1"/>
</dbReference>
<evidence type="ECO:0000256" key="3">
    <source>
        <dbReference type="ARBA" id="ARBA00012560"/>
    </source>
</evidence>
<comment type="similarity">
    <text evidence="2 10">Belongs to the disproportionating enzyme family.</text>
</comment>
<dbReference type="GO" id="GO:0005975">
    <property type="term" value="P:carbohydrate metabolic process"/>
    <property type="evidence" value="ECO:0007669"/>
    <property type="project" value="InterPro"/>
</dbReference>
<evidence type="ECO:0000256" key="4">
    <source>
        <dbReference type="ARBA" id="ARBA00020295"/>
    </source>
</evidence>
<keyword evidence="5 10" id="KW-0328">Glycosyltransferase</keyword>
<gene>
    <name evidence="11" type="primary">malQ</name>
    <name evidence="11" type="ORF">FYJ33_12390</name>
</gene>
<dbReference type="Pfam" id="PF02446">
    <property type="entry name" value="Glyco_hydro_77"/>
    <property type="match status" value="1"/>
</dbReference>
<dbReference type="NCBIfam" id="TIGR00217">
    <property type="entry name" value="malQ"/>
    <property type="match status" value="1"/>
</dbReference>
<comment type="caution">
    <text evidence="11">The sequence shown here is derived from an EMBL/GenBank/DDBJ whole genome shotgun (WGS) entry which is preliminary data.</text>
</comment>
<comment type="catalytic activity">
    <reaction evidence="1 10">
        <text>Transfers a segment of a (1-&gt;4)-alpha-D-glucan to a new position in an acceptor, which may be glucose or a (1-&gt;4)-alpha-D-glucan.</text>
        <dbReference type="EC" id="2.4.1.25"/>
    </reaction>
</comment>
<dbReference type="PANTHER" id="PTHR32438:SF5">
    <property type="entry name" value="4-ALPHA-GLUCANOTRANSFERASE DPE1, CHLOROPLASTIC_AMYLOPLASTIC"/>
    <property type="match status" value="1"/>
</dbReference>
<accession>A0A7X2MZW7</accession>
<name>A0A7X2MZW7_9CLOT</name>
<evidence type="ECO:0000256" key="10">
    <source>
        <dbReference type="RuleBase" id="RU361207"/>
    </source>
</evidence>
<keyword evidence="12" id="KW-1185">Reference proteome</keyword>
<evidence type="ECO:0000313" key="11">
    <source>
        <dbReference type="EMBL" id="MSR92171.1"/>
    </source>
</evidence>
<evidence type="ECO:0000256" key="9">
    <source>
        <dbReference type="ARBA" id="ARBA00031501"/>
    </source>
</evidence>
<dbReference type="EC" id="2.4.1.25" evidence="3 10"/>
<dbReference type="Proteomes" id="UP000460287">
    <property type="component" value="Unassembled WGS sequence"/>
</dbReference>